<dbReference type="EMBL" id="JAIQCJ010000074">
    <property type="protein sequence ID" value="KAJ8798435.1"/>
    <property type="molecule type" value="Genomic_DNA"/>
</dbReference>
<protein>
    <submittedName>
        <fullName evidence="2">Uncharacterized protein</fullName>
    </submittedName>
</protein>
<reference evidence="2 3" key="1">
    <citation type="submission" date="2022-11" db="EMBL/GenBank/DDBJ databases">
        <title>Whole genome sequence of Eschrichtius robustus ER-17-0199.</title>
        <authorList>
            <person name="Bruniche-Olsen A."/>
            <person name="Black A.N."/>
            <person name="Fields C.J."/>
            <person name="Walden K."/>
            <person name="Dewoody J.A."/>
        </authorList>
    </citation>
    <scope>NUCLEOTIDE SEQUENCE [LARGE SCALE GENOMIC DNA]</scope>
    <source>
        <strain evidence="2">ER-17-0199</strain>
        <tissue evidence="2">Blubber</tissue>
    </source>
</reference>
<gene>
    <name evidence="2" type="ORF">J1605_001560</name>
</gene>
<name>A0AB34I4W3_ESCRO</name>
<evidence type="ECO:0000313" key="3">
    <source>
        <dbReference type="Proteomes" id="UP001159641"/>
    </source>
</evidence>
<dbReference type="AlphaFoldDB" id="A0AB34I4W3"/>
<dbReference type="Proteomes" id="UP001159641">
    <property type="component" value="Unassembled WGS sequence"/>
</dbReference>
<evidence type="ECO:0000256" key="1">
    <source>
        <dbReference type="SAM" id="MobiDB-lite"/>
    </source>
</evidence>
<organism evidence="2 3">
    <name type="scientific">Eschrichtius robustus</name>
    <name type="common">California gray whale</name>
    <name type="synonym">Eschrichtius gibbosus</name>
    <dbReference type="NCBI Taxonomy" id="9764"/>
    <lineage>
        <taxon>Eukaryota</taxon>
        <taxon>Metazoa</taxon>
        <taxon>Chordata</taxon>
        <taxon>Craniata</taxon>
        <taxon>Vertebrata</taxon>
        <taxon>Euteleostomi</taxon>
        <taxon>Mammalia</taxon>
        <taxon>Eutheria</taxon>
        <taxon>Laurasiatheria</taxon>
        <taxon>Artiodactyla</taxon>
        <taxon>Whippomorpha</taxon>
        <taxon>Cetacea</taxon>
        <taxon>Mysticeti</taxon>
        <taxon>Eschrichtiidae</taxon>
        <taxon>Eschrichtius</taxon>
    </lineage>
</organism>
<sequence length="184" mass="19800">MVTSQARESRLRPSELLRAKKPLQPYLGHTTRPDSQGSAGVDRGPAPLGPGVLRWRQATRKRGPGRERPTHLREWKIAAGKLASGVRPPGYSGLAPVWGRVLAATFPATLRQSAANERSRSAYVINEVSREKEVLFPLPLNSGLRSSGFSGGAAAFLLRNLRPSFRVKDSLGSQGGALESPDVG</sequence>
<keyword evidence="3" id="KW-1185">Reference proteome</keyword>
<comment type="caution">
    <text evidence="2">The sequence shown here is derived from an EMBL/GenBank/DDBJ whole genome shotgun (WGS) entry which is preliminary data.</text>
</comment>
<proteinExistence type="predicted"/>
<feature type="region of interest" description="Disordered" evidence="1">
    <location>
        <begin position="1"/>
        <end position="70"/>
    </location>
</feature>
<accession>A0AB34I4W3</accession>
<feature type="compositionally biased region" description="Basic and acidic residues" evidence="1">
    <location>
        <begin position="7"/>
        <end position="18"/>
    </location>
</feature>
<evidence type="ECO:0000313" key="2">
    <source>
        <dbReference type="EMBL" id="KAJ8798435.1"/>
    </source>
</evidence>